<dbReference type="Pfam" id="PF03968">
    <property type="entry name" value="LptD_N"/>
    <property type="match status" value="2"/>
</dbReference>
<dbReference type="Gene3D" id="2.60.450.10">
    <property type="entry name" value="Lipopolysaccharide (LPS) transport protein A like domain"/>
    <property type="match status" value="2"/>
</dbReference>
<feature type="region of interest" description="Disordered" evidence="2">
    <location>
        <begin position="250"/>
        <end position="313"/>
    </location>
</feature>
<feature type="compositionally biased region" description="Low complexity" evidence="2">
    <location>
        <begin position="270"/>
        <end position="305"/>
    </location>
</feature>
<evidence type="ECO:0000256" key="2">
    <source>
        <dbReference type="SAM" id="MobiDB-lite"/>
    </source>
</evidence>
<dbReference type="InterPro" id="IPR052037">
    <property type="entry name" value="LPS_export_LptA"/>
</dbReference>
<evidence type="ECO:0000313" key="5">
    <source>
        <dbReference type="EMBL" id="ROP90659.1"/>
    </source>
</evidence>
<comment type="caution">
    <text evidence="5">The sequence shown here is derived from an EMBL/GenBank/DDBJ whole genome shotgun (WGS) entry which is preliminary data.</text>
</comment>
<keyword evidence="6" id="KW-1185">Reference proteome</keyword>
<feature type="signal peptide" evidence="3">
    <location>
        <begin position="1"/>
        <end position="21"/>
    </location>
</feature>
<protein>
    <submittedName>
        <fullName evidence="5">Lipopolysaccharide export system protein LptA</fullName>
    </submittedName>
</protein>
<dbReference type="OrthoDB" id="8450043at2"/>
<dbReference type="InterPro" id="IPR005653">
    <property type="entry name" value="OstA-like_N"/>
</dbReference>
<gene>
    <name evidence="5" type="ORF">EDC65_2514</name>
</gene>
<evidence type="ECO:0000256" key="3">
    <source>
        <dbReference type="SAM" id="SignalP"/>
    </source>
</evidence>
<dbReference type="Proteomes" id="UP000278222">
    <property type="component" value="Unassembled WGS sequence"/>
</dbReference>
<dbReference type="RefSeq" id="WP_123690065.1">
    <property type="nucleotide sequence ID" value="NZ_AP019700.1"/>
</dbReference>
<keyword evidence="1 3" id="KW-0732">Signal</keyword>
<dbReference type="PANTHER" id="PTHR36504:SF1">
    <property type="entry name" value="LIPOPOLYSACCHARIDE EXPORT SYSTEM PROTEIN LPTA"/>
    <property type="match status" value="1"/>
</dbReference>
<evidence type="ECO:0000259" key="4">
    <source>
        <dbReference type="Pfam" id="PF03968"/>
    </source>
</evidence>
<organism evidence="5 6">
    <name type="scientific">Stella humosa</name>
    <dbReference type="NCBI Taxonomy" id="94"/>
    <lineage>
        <taxon>Bacteria</taxon>
        <taxon>Pseudomonadati</taxon>
        <taxon>Pseudomonadota</taxon>
        <taxon>Alphaproteobacteria</taxon>
        <taxon>Rhodospirillales</taxon>
        <taxon>Stellaceae</taxon>
        <taxon>Stella</taxon>
    </lineage>
</organism>
<dbReference type="GO" id="GO:0030288">
    <property type="term" value="C:outer membrane-bounded periplasmic space"/>
    <property type="evidence" value="ECO:0007669"/>
    <property type="project" value="TreeGrafter"/>
</dbReference>
<feature type="domain" description="Organic solvent tolerance-like N-terminal" evidence="4">
    <location>
        <begin position="38"/>
        <end position="137"/>
    </location>
</feature>
<dbReference type="AlphaFoldDB" id="A0A3N1LII9"/>
<sequence length="313" mass="32392">MIRPILALAGLMALLSAPATAQIGGMFGADGGDKPVEILADEGIEWQQNSKAYIARGNAKATRGDTAVAADTLTAYYRENATGGTEVFRVVADGKVRITSAQGAVQGDRGVYEIDRQVFVMTGSDIRMTAGNDVVTARDSLEFWEQRQLAVARGAATASREDKKIRADTLTATLGEGAKGGREVRRVDAFGNVVVASAAETAHAETGVYNLERGIATLRGKVRITRGQNQLNGEYAVVDLNNGVSRILPAPAQDGQPSRVTGLFVPNREGAGTPAPAGTPAAAPAPGAPAAVAAPIIPARKPAAPTGGARPRQ</sequence>
<dbReference type="GO" id="GO:0009279">
    <property type="term" value="C:cell outer membrane"/>
    <property type="evidence" value="ECO:0007669"/>
    <property type="project" value="TreeGrafter"/>
</dbReference>
<feature type="chain" id="PRO_5018056341" evidence="3">
    <location>
        <begin position="22"/>
        <end position="313"/>
    </location>
</feature>
<dbReference type="GO" id="GO:0017089">
    <property type="term" value="F:glycolipid transfer activity"/>
    <property type="evidence" value="ECO:0007669"/>
    <property type="project" value="TreeGrafter"/>
</dbReference>
<feature type="domain" description="Organic solvent tolerance-like N-terminal" evidence="4">
    <location>
        <begin position="139"/>
        <end position="243"/>
    </location>
</feature>
<accession>A0A3N1LII9</accession>
<reference evidence="5 6" key="1">
    <citation type="submission" date="2018-11" db="EMBL/GenBank/DDBJ databases">
        <title>Genomic Encyclopedia of Type Strains, Phase IV (KMG-IV): sequencing the most valuable type-strain genomes for metagenomic binning, comparative biology and taxonomic classification.</title>
        <authorList>
            <person name="Goeker M."/>
        </authorList>
    </citation>
    <scope>NUCLEOTIDE SEQUENCE [LARGE SCALE GENOMIC DNA]</scope>
    <source>
        <strain evidence="5 6">DSM 5900</strain>
    </source>
</reference>
<proteinExistence type="predicted"/>
<evidence type="ECO:0000313" key="6">
    <source>
        <dbReference type="Proteomes" id="UP000278222"/>
    </source>
</evidence>
<dbReference type="PANTHER" id="PTHR36504">
    <property type="entry name" value="LIPOPOLYSACCHARIDE EXPORT SYSTEM PROTEIN LPTA"/>
    <property type="match status" value="1"/>
</dbReference>
<evidence type="ECO:0000256" key="1">
    <source>
        <dbReference type="ARBA" id="ARBA00022729"/>
    </source>
</evidence>
<name>A0A3N1LII9_9PROT</name>
<dbReference type="GO" id="GO:0015920">
    <property type="term" value="P:lipopolysaccharide transport"/>
    <property type="evidence" value="ECO:0007669"/>
    <property type="project" value="TreeGrafter"/>
</dbReference>
<dbReference type="EMBL" id="RJKX01000014">
    <property type="protein sequence ID" value="ROP90659.1"/>
    <property type="molecule type" value="Genomic_DNA"/>
</dbReference>